<dbReference type="Proteomes" id="UP000198876">
    <property type="component" value="Unassembled WGS sequence"/>
</dbReference>
<feature type="transmembrane region" description="Helical" evidence="1">
    <location>
        <begin position="28"/>
        <end position="45"/>
    </location>
</feature>
<dbReference type="OrthoDB" id="380354at2157"/>
<feature type="transmembrane region" description="Helical" evidence="1">
    <location>
        <begin position="119"/>
        <end position="139"/>
    </location>
</feature>
<dbReference type="RefSeq" id="WP_092893459.1">
    <property type="nucleotide sequence ID" value="NZ_FOOQ01000005.1"/>
</dbReference>
<evidence type="ECO:0008006" key="4">
    <source>
        <dbReference type="Google" id="ProtNLM"/>
    </source>
</evidence>
<name>A0A1I2VCG1_9EURY</name>
<dbReference type="EMBL" id="FOOQ01000005">
    <property type="protein sequence ID" value="SFG84831.1"/>
    <property type="molecule type" value="Genomic_DNA"/>
</dbReference>
<organism evidence="2 3">
    <name type="scientific">Halopelagius inordinatus</name>
    <dbReference type="NCBI Taxonomy" id="553467"/>
    <lineage>
        <taxon>Archaea</taxon>
        <taxon>Methanobacteriati</taxon>
        <taxon>Methanobacteriota</taxon>
        <taxon>Stenosarchaea group</taxon>
        <taxon>Halobacteria</taxon>
        <taxon>Halobacteriales</taxon>
        <taxon>Haloferacaceae</taxon>
    </lineage>
</organism>
<evidence type="ECO:0000256" key="1">
    <source>
        <dbReference type="SAM" id="Phobius"/>
    </source>
</evidence>
<feature type="transmembrane region" description="Helical" evidence="1">
    <location>
        <begin position="178"/>
        <end position="199"/>
    </location>
</feature>
<gene>
    <name evidence="2" type="ORF">SAMN04488063_3084</name>
</gene>
<sequence length="216" mass="22672">MGVGRSPPESPSSDRVGLGSVRTTLERVASVGWLPAVVTVWFFAVQPSIVRFRLFTLQSTLPSSPEELPLRLVGVFAHVLFHDPTQRPPVHLLKNLGLFAVASVGFLNVDEPADAIRAVYARLVVLTPLVAAAVFVLAGQTRFGYGASAVGFALTGYVAGGTVFGGVPHRHRGLARAFVLYGVVIVAGDIATGGLATSLHTSGFAFGASYAWVSES</sequence>
<evidence type="ECO:0000313" key="3">
    <source>
        <dbReference type="Proteomes" id="UP000198876"/>
    </source>
</evidence>
<keyword evidence="3" id="KW-1185">Reference proteome</keyword>
<proteinExistence type="predicted"/>
<keyword evidence="1" id="KW-0812">Transmembrane</keyword>
<dbReference type="AlphaFoldDB" id="A0A1I2VCG1"/>
<feature type="transmembrane region" description="Helical" evidence="1">
    <location>
        <begin position="145"/>
        <end position="166"/>
    </location>
</feature>
<reference evidence="3" key="1">
    <citation type="submission" date="2016-10" db="EMBL/GenBank/DDBJ databases">
        <authorList>
            <person name="Varghese N."/>
            <person name="Submissions S."/>
        </authorList>
    </citation>
    <scope>NUCLEOTIDE SEQUENCE [LARGE SCALE GENOMIC DNA]</scope>
    <source>
        <strain evidence="3">CGMCC 1.7739</strain>
    </source>
</reference>
<evidence type="ECO:0000313" key="2">
    <source>
        <dbReference type="EMBL" id="SFG84831.1"/>
    </source>
</evidence>
<keyword evidence="1" id="KW-1133">Transmembrane helix</keyword>
<keyword evidence="1" id="KW-0472">Membrane</keyword>
<protein>
    <recommendedName>
        <fullName evidence="4">Rhomboid family protein</fullName>
    </recommendedName>
</protein>
<accession>A0A1I2VCG1</accession>